<evidence type="ECO:0000256" key="8">
    <source>
        <dbReference type="ARBA" id="ARBA00022840"/>
    </source>
</evidence>
<keyword evidence="9" id="KW-0238">DNA-binding</keyword>
<evidence type="ECO:0000256" key="2">
    <source>
        <dbReference type="ARBA" id="ARBA00022722"/>
    </source>
</evidence>
<comment type="caution">
    <text evidence="18">The sequence shown here is derived from an EMBL/GenBank/DDBJ whole genome shotgun (WGS) entry which is preliminary data.</text>
</comment>
<keyword evidence="8 15" id="KW-0067">ATP-binding</keyword>
<evidence type="ECO:0000259" key="16">
    <source>
        <dbReference type="PROSITE" id="PS51198"/>
    </source>
</evidence>
<evidence type="ECO:0000256" key="10">
    <source>
        <dbReference type="ARBA" id="ARBA00023204"/>
    </source>
</evidence>
<dbReference type="EC" id="5.6.2.4" evidence="13"/>
<evidence type="ECO:0000256" key="13">
    <source>
        <dbReference type="ARBA" id="ARBA00034808"/>
    </source>
</evidence>
<evidence type="ECO:0000256" key="7">
    <source>
        <dbReference type="ARBA" id="ARBA00022839"/>
    </source>
</evidence>
<dbReference type="InterPro" id="IPR014016">
    <property type="entry name" value="UvrD-like_ATP-bd"/>
</dbReference>
<dbReference type="Pfam" id="PF13361">
    <property type="entry name" value="UvrD_C"/>
    <property type="match status" value="1"/>
</dbReference>
<keyword evidence="10" id="KW-0234">DNA repair</keyword>
<dbReference type="AlphaFoldDB" id="A0A937CZ99"/>
<dbReference type="PANTHER" id="PTHR11070">
    <property type="entry name" value="UVRD / RECB / PCRA DNA HELICASE FAMILY MEMBER"/>
    <property type="match status" value="1"/>
</dbReference>
<feature type="domain" description="UvrD-like helicase ATP-binding" evidence="16">
    <location>
        <begin position="1"/>
        <end position="415"/>
    </location>
</feature>
<dbReference type="SUPFAM" id="SSF52980">
    <property type="entry name" value="Restriction endonuclease-like"/>
    <property type="match status" value="1"/>
</dbReference>
<evidence type="ECO:0000259" key="17">
    <source>
        <dbReference type="PROSITE" id="PS51217"/>
    </source>
</evidence>
<dbReference type="GO" id="GO:0003677">
    <property type="term" value="F:DNA binding"/>
    <property type="evidence" value="ECO:0007669"/>
    <property type="project" value="UniProtKB-KW"/>
</dbReference>
<evidence type="ECO:0000256" key="1">
    <source>
        <dbReference type="ARBA" id="ARBA00009922"/>
    </source>
</evidence>
<dbReference type="RefSeq" id="WP_202059159.1">
    <property type="nucleotide sequence ID" value="NZ_JAEQMY010000012.1"/>
</dbReference>
<evidence type="ECO:0000256" key="9">
    <source>
        <dbReference type="ARBA" id="ARBA00023125"/>
    </source>
</evidence>
<dbReference type="GO" id="GO:0000725">
    <property type="term" value="P:recombinational repair"/>
    <property type="evidence" value="ECO:0007669"/>
    <property type="project" value="TreeGrafter"/>
</dbReference>
<evidence type="ECO:0000256" key="12">
    <source>
        <dbReference type="ARBA" id="ARBA00034617"/>
    </source>
</evidence>
<dbReference type="InterPro" id="IPR014017">
    <property type="entry name" value="DNA_helicase_UvrD-like_C"/>
</dbReference>
<dbReference type="GO" id="GO:0043138">
    <property type="term" value="F:3'-5' DNA helicase activity"/>
    <property type="evidence" value="ECO:0007669"/>
    <property type="project" value="UniProtKB-EC"/>
</dbReference>
<comment type="similarity">
    <text evidence="1">Belongs to the helicase family. UvrD subfamily.</text>
</comment>
<evidence type="ECO:0000256" key="5">
    <source>
        <dbReference type="ARBA" id="ARBA00022801"/>
    </source>
</evidence>
<proteinExistence type="inferred from homology"/>
<evidence type="ECO:0000256" key="14">
    <source>
        <dbReference type="ARBA" id="ARBA00048988"/>
    </source>
</evidence>
<dbReference type="GO" id="GO:0005829">
    <property type="term" value="C:cytosol"/>
    <property type="evidence" value="ECO:0007669"/>
    <property type="project" value="TreeGrafter"/>
</dbReference>
<keyword evidence="7" id="KW-0269">Exonuclease</keyword>
<feature type="domain" description="UvrD-like helicase C-terminal" evidence="17">
    <location>
        <begin position="416"/>
        <end position="701"/>
    </location>
</feature>
<evidence type="ECO:0000256" key="3">
    <source>
        <dbReference type="ARBA" id="ARBA00022741"/>
    </source>
</evidence>
<comment type="catalytic activity">
    <reaction evidence="14">
        <text>ATP + H2O = ADP + phosphate + H(+)</text>
        <dbReference type="Rhea" id="RHEA:13065"/>
        <dbReference type="ChEBI" id="CHEBI:15377"/>
        <dbReference type="ChEBI" id="CHEBI:15378"/>
        <dbReference type="ChEBI" id="CHEBI:30616"/>
        <dbReference type="ChEBI" id="CHEBI:43474"/>
        <dbReference type="ChEBI" id="CHEBI:456216"/>
        <dbReference type="EC" id="5.6.2.4"/>
    </reaction>
</comment>
<dbReference type="Gene3D" id="1.10.10.160">
    <property type="match status" value="1"/>
</dbReference>
<dbReference type="SUPFAM" id="SSF52540">
    <property type="entry name" value="P-loop containing nucleoside triphosphate hydrolases"/>
    <property type="match status" value="1"/>
</dbReference>
<evidence type="ECO:0000256" key="11">
    <source>
        <dbReference type="ARBA" id="ARBA00023235"/>
    </source>
</evidence>
<dbReference type="GO" id="GO:0005524">
    <property type="term" value="F:ATP binding"/>
    <property type="evidence" value="ECO:0007669"/>
    <property type="project" value="UniProtKB-UniRule"/>
</dbReference>
<dbReference type="PROSITE" id="PS51198">
    <property type="entry name" value="UVRD_HELICASE_ATP_BIND"/>
    <property type="match status" value="1"/>
</dbReference>
<accession>A0A937CZ99</accession>
<dbReference type="Proteomes" id="UP000605848">
    <property type="component" value="Unassembled WGS sequence"/>
</dbReference>
<keyword evidence="5 15" id="KW-0378">Hydrolase</keyword>
<reference evidence="18" key="1">
    <citation type="submission" date="2021-01" db="EMBL/GenBank/DDBJ databases">
        <title>Microvirga sp.</title>
        <authorList>
            <person name="Kim M.K."/>
        </authorList>
    </citation>
    <scope>NUCLEOTIDE SEQUENCE</scope>
    <source>
        <strain evidence="18">5420S-16</strain>
    </source>
</reference>
<keyword evidence="4" id="KW-0227">DNA damage</keyword>
<dbReference type="InterPro" id="IPR011604">
    <property type="entry name" value="PDDEXK-like_dom_sf"/>
</dbReference>
<sequence>MNALTPPTQPVQVITAGAGSGKTYAITTILKDAVDAGVPPEAIIATTFTKKAAAELSHRVQLRLLEGGRVYEAAALPDSLIGTVNSVCGRLLSDYAFEAGLSPALNVLSDGEQVSVFRRAIGPIIEHYAEDIEPIAARLSLIEPPGARTKADREKDWRDHVFDTVQGVRNNLLDDAMIDQSCERSVSSLLDLLPAPMAIDPEHLDEALHKAIAQALTNIGDGDGTKTTKDALKSLREAARSIEGDEGLPYAKWVSLAKIKASRPYNKFLDPVRAAARVYDSHPRLRQDLKAYIELCFSCAKAALHAYRALKAREGLLDFCDQETLTYELLAQPAICQALSSRIRLMVVDEFQDTSPIQLALFTRLAGCAGRSAWVGDPKQAIYGFRGTDPELMNAAVNVLGLDPKNVLRQSRRSRPPLVQLANWLFTPAFGANGMPEDRVRLEPVRHEDPGFAAPVHVWSPSSARADNRLEEIAGEIVDLLNNPDRMPVKDAVTEQMRPCRPGDIAVLCRQNDTLEKLAGCLSRRGVRVAVEWAGLLQTDEARLAVAALRYLLSADDTLAVAQILHLTGEGQNSDWLYEWLSEGQDKSWKNDPRIVRLDAARANLITMTPREAMDAAIGEAQVVRSVASWPFATQRLANLDALRALVGKYEEHCRSARLAGTTQGLVSWLNEIERDPKANQQPAAAGDDAVTLVTYHGAKGLEWPIVVLTELSYNALDKTAKRMFGAKVCSDGPDFDLAAPLKGRHIRLWPWPFAAHKTVEGVTDTLISSEAYRLAHDLSFREEIRLLYVGVTRARDYIVFTGQRPDEPGDEAAKSPTPWLDLLGNHATRLFALPPSGCSLLSLTDGDIEVETRVLAGNGAAYDVAQHRYLAELPEGEGPWYKPMRLAPSSATGTPAPADHLRVDDLGQRLLHKSSMDDFDRIGSAIHAYLGAENRSAPVEDRLDLAFALTQRWGVENALKLPDLVTASDRLHTFLVGRYGGYAVLREWPVHRRDADGQEMVGYIDMLVEHEGGIAIIDHKSFPGGEAQWRSKAASYAPQLQAYKVVVEEATGRPVTDLLIHMPIAGAIVHL</sequence>
<dbReference type="InterPro" id="IPR027417">
    <property type="entry name" value="P-loop_NTPase"/>
</dbReference>
<dbReference type="InterPro" id="IPR038726">
    <property type="entry name" value="PDDEXK_AddAB-type"/>
</dbReference>
<dbReference type="Gene3D" id="3.40.50.300">
    <property type="entry name" value="P-loop containing nucleotide triphosphate hydrolases"/>
    <property type="match status" value="4"/>
</dbReference>
<dbReference type="EMBL" id="JAEQMY010000012">
    <property type="protein sequence ID" value="MBL0404461.1"/>
    <property type="molecule type" value="Genomic_DNA"/>
</dbReference>
<evidence type="ECO:0000256" key="4">
    <source>
        <dbReference type="ARBA" id="ARBA00022763"/>
    </source>
</evidence>
<dbReference type="InterPro" id="IPR011335">
    <property type="entry name" value="Restrct_endonuc-II-like"/>
</dbReference>
<evidence type="ECO:0000313" key="19">
    <source>
        <dbReference type="Proteomes" id="UP000605848"/>
    </source>
</evidence>
<evidence type="ECO:0000313" key="18">
    <source>
        <dbReference type="EMBL" id="MBL0404461.1"/>
    </source>
</evidence>
<comment type="catalytic activity">
    <reaction evidence="12">
        <text>Couples ATP hydrolysis with the unwinding of duplex DNA by translocating in the 3'-5' direction.</text>
        <dbReference type="EC" id="5.6.2.4"/>
    </reaction>
</comment>
<keyword evidence="6 15" id="KW-0347">Helicase</keyword>
<dbReference type="GO" id="GO:0033202">
    <property type="term" value="C:DNA helicase complex"/>
    <property type="evidence" value="ECO:0007669"/>
    <property type="project" value="TreeGrafter"/>
</dbReference>
<keyword evidence="19" id="KW-1185">Reference proteome</keyword>
<keyword evidence="2" id="KW-0540">Nuclease</keyword>
<organism evidence="18 19">
    <name type="scientific">Microvirga aerilata</name>
    <dbReference type="NCBI Taxonomy" id="670292"/>
    <lineage>
        <taxon>Bacteria</taxon>
        <taxon>Pseudomonadati</taxon>
        <taxon>Pseudomonadota</taxon>
        <taxon>Alphaproteobacteria</taxon>
        <taxon>Hyphomicrobiales</taxon>
        <taxon>Methylobacteriaceae</taxon>
        <taxon>Microvirga</taxon>
    </lineage>
</organism>
<name>A0A937CZ99_9HYPH</name>
<dbReference type="PROSITE" id="PS51217">
    <property type="entry name" value="UVRD_HELICASE_CTER"/>
    <property type="match status" value="1"/>
</dbReference>
<feature type="binding site" evidence="15">
    <location>
        <begin position="16"/>
        <end position="23"/>
    </location>
    <ligand>
        <name>ATP</name>
        <dbReference type="ChEBI" id="CHEBI:30616"/>
    </ligand>
</feature>
<dbReference type="PANTHER" id="PTHR11070:SF55">
    <property type="entry name" value="DNA 3'-5' HELICASE"/>
    <property type="match status" value="1"/>
</dbReference>
<dbReference type="Pfam" id="PF12705">
    <property type="entry name" value="PDDEXK_1"/>
    <property type="match status" value="1"/>
</dbReference>
<protein>
    <recommendedName>
        <fullName evidence="13">DNA 3'-5' helicase</fullName>
        <ecNumber evidence="13">5.6.2.4</ecNumber>
    </recommendedName>
</protein>
<dbReference type="Pfam" id="PF00580">
    <property type="entry name" value="UvrD-helicase"/>
    <property type="match status" value="1"/>
</dbReference>
<dbReference type="Gene3D" id="3.90.320.10">
    <property type="match status" value="1"/>
</dbReference>
<gene>
    <name evidence="18" type="ORF">JKG68_10820</name>
</gene>
<evidence type="ECO:0000256" key="6">
    <source>
        <dbReference type="ARBA" id="ARBA00022806"/>
    </source>
</evidence>
<evidence type="ECO:0000256" key="15">
    <source>
        <dbReference type="PROSITE-ProRule" id="PRU00560"/>
    </source>
</evidence>
<dbReference type="GO" id="GO:0004527">
    <property type="term" value="F:exonuclease activity"/>
    <property type="evidence" value="ECO:0007669"/>
    <property type="project" value="UniProtKB-KW"/>
</dbReference>
<dbReference type="InterPro" id="IPR013986">
    <property type="entry name" value="DExx_box_DNA_helicase_dom_sf"/>
</dbReference>
<keyword evidence="11" id="KW-0413">Isomerase</keyword>
<dbReference type="InterPro" id="IPR000212">
    <property type="entry name" value="DNA_helicase_UvrD/REP"/>
</dbReference>
<keyword evidence="3 15" id="KW-0547">Nucleotide-binding</keyword>